<reference evidence="2 3" key="1">
    <citation type="journal article" date="2021" name="Front. Microbiol.">
        <title>Comprehensive Comparative Genomics and Phenotyping of Methylobacterium Species.</title>
        <authorList>
            <person name="Alessa O."/>
            <person name="Ogura Y."/>
            <person name="Fujitani Y."/>
            <person name="Takami H."/>
            <person name="Hayashi T."/>
            <person name="Sahin N."/>
            <person name="Tani A."/>
        </authorList>
    </citation>
    <scope>NUCLEOTIDE SEQUENCE [LARGE SCALE GENOMIC DNA]</scope>
    <source>
        <strain evidence="2 3">DSM 23679</strain>
    </source>
</reference>
<feature type="transmembrane region" description="Helical" evidence="1">
    <location>
        <begin position="6"/>
        <end position="26"/>
    </location>
</feature>
<name>A0ABQ4QJ11_9HYPH</name>
<protein>
    <submittedName>
        <fullName evidence="2">Uncharacterized protein</fullName>
    </submittedName>
</protein>
<dbReference type="EMBL" id="BPQG01000046">
    <property type="protein sequence ID" value="GJD45122.1"/>
    <property type="molecule type" value="Genomic_DNA"/>
</dbReference>
<evidence type="ECO:0000256" key="1">
    <source>
        <dbReference type="SAM" id="Phobius"/>
    </source>
</evidence>
<keyword evidence="1" id="KW-1133">Transmembrane helix</keyword>
<organism evidence="2 3">
    <name type="scientific">Methylobacterium cerastii</name>
    <dbReference type="NCBI Taxonomy" id="932741"/>
    <lineage>
        <taxon>Bacteria</taxon>
        <taxon>Pseudomonadati</taxon>
        <taxon>Pseudomonadota</taxon>
        <taxon>Alphaproteobacteria</taxon>
        <taxon>Hyphomicrobiales</taxon>
        <taxon>Methylobacteriaceae</taxon>
        <taxon>Methylobacterium</taxon>
    </lineage>
</organism>
<gene>
    <name evidence="2" type="ORF">AFCDBAGC_2991</name>
</gene>
<evidence type="ECO:0000313" key="2">
    <source>
        <dbReference type="EMBL" id="GJD45122.1"/>
    </source>
</evidence>
<keyword evidence="3" id="KW-1185">Reference proteome</keyword>
<dbReference type="RefSeq" id="WP_147750949.1">
    <property type="nucleotide sequence ID" value="NZ_BPQG01000046.1"/>
</dbReference>
<evidence type="ECO:0000313" key="3">
    <source>
        <dbReference type="Proteomes" id="UP001055117"/>
    </source>
</evidence>
<sequence length="94" mass="9659">MAPGYVIAACFEGAGAIGIVVALRLLHAEQRAKAAELARFLRSGQVPDAPKVKVVAEARPAPEIRLGPTARPMSAIGPSDALLALRSAYGAAAR</sequence>
<keyword evidence="1" id="KW-0472">Membrane</keyword>
<proteinExistence type="predicted"/>
<accession>A0ABQ4QJ11</accession>
<comment type="caution">
    <text evidence="2">The sequence shown here is derived from an EMBL/GenBank/DDBJ whole genome shotgun (WGS) entry which is preliminary data.</text>
</comment>
<keyword evidence="1" id="KW-0812">Transmembrane</keyword>
<dbReference type="Proteomes" id="UP001055117">
    <property type="component" value="Unassembled WGS sequence"/>
</dbReference>